<dbReference type="EMBL" id="LR824029">
    <property type="protein sequence ID" value="CAH0598648.1"/>
    <property type="molecule type" value="Genomic_DNA"/>
</dbReference>
<protein>
    <submittedName>
        <fullName evidence="2">Uncharacterized protein</fullName>
    </submittedName>
</protein>
<proteinExistence type="predicted"/>
<keyword evidence="3" id="KW-1185">Reference proteome</keyword>
<accession>A0A9P0FUK3</accession>
<evidence type="ECO:0000313" key="2">
    <source>
        <dbReference type="EMBL" id="CAH0598648.1"/>
    </source>
</evidence>
<dbReference type="Proteomes" id="UP001154114">
    <property type="component" value="Chromosome 26"/>
</dbReference>
<reference evidence="2" key="1">
    <citation type="submission" date="2021-12" db="EMBL/GenBank/DDBJ databases">
        <authorList>
            <person name="King R."/>
        </authorList>
    </citation>
    <scope>NUCLEOTIDE SEQUENCE</scope>
</reference>
<name>A0A9P0FUK3_CHRIL</name>
<evidence type="ECO:0000313" key="3">
    <source>
        <dbReference type="Proteomes" id="UP001154114"/>
    </source>
</evidence>
<gene>
    <name evidence="2" type="ORF">CINC_LOCUS8314</name>
</gene>
<keyword evidence="1" id="KW-0732">Signal</keyword>
<organism evidence="2 3">
    <name type="scientific">Chrysodeixis includens</name>
    <name type="common">Soybean looper</name>
    <name type="synonym">Pseudoplusia includens</name>
    <dbReference type="NCBI Taxonomy" id="689277"/>
    <lineage>
        <taxon>Eukaryota</taxon>
        <taxon>Metazoa</taxon>
        <taxon>Ecdysozoa</taxon>
        <taxon>Arthropoda</taxon>
        <taxon>Hexapoda</taxon>
        <taxon>Insecta</taxon>
        <taxon>Pterygota</taxon>
        <taxon>Neoptera</taxon>
        <taxon>Endopterygota</taxon>
        <taxon>Lepidoptera</taxon>
        <taxon>Glossata</taxon>
        <taxon>Ditrysia</taxon>
        <taxon>Noctuoidea</taxon>
        <taxon>Noctuidae</taxon>
        <taxon>Plusiinae</taxon>
        <taxon>Chrysodeixis</taxon>
    </lineage>
</organism>
<sequence>MRLPTFITTCLLVGLASTAPTSNDNRLVVDSSYYPDSLIVYRADHDIVSILLPLNALNFGEDSDEEENEGSDTTIFFVQADTNDKGERIDQGLYVLKNGHATKLLDNGRDAAAANDDTKTAYFAAKDGIYTYNAETKKAEKYGTVTDSLIGIAKQNGSDVLYVLTEDHVLYKVTEEGTKKEKIDAVVNAKQIVLDLNNNLFYSTGKDVYVLLADGVKKIEGLPANPSYLSVIKPPFIFEDSVPIIVNDDTYTVYANGTSEVADIVVQAKPTAVAVEGTLIHYLAYKKNIYEYNILEIVLSEAVNELKSFLSKNSAEIQSIATRSRNDLRA</sequence>
<dbReference type="AlphaFoldDB" id="A0A9P0FUK3"/>
<feature type="chain" id="PRO_5040502900" evidence="1">
    <location>
        <begin position="19"/>
        <end position="330"/>
    </location>
</feature>
<evidence type="ECO:0000256" key="1">
    <source>
        <dbReference type="SAM" id="SignalP"/>
    </source>
</evidence>
<dbReference type="OrthoDB" id="7071878at2759"/>
<feature type="signal peptide" evidence="1">
    <location>
        <begin position="1"/>
        <end position="18"/>
    </location>
</feature>
<dbReference type="SUPFAM" id="SSF63825">
    <property type="entry name" value="YWTD domain"/>
    <property type="match status" value="1"/>
</dbReference>